<evidence type="ECO:0000259" key="1">
    <source>
        <dbReference type="PROSITE" id="PS50835"/>
    </source>
</evidence>
<dbReference type="CDD" id="cd00096">
    <property type="entry name" value="Ig"/>
    <property type="match status" value="1"/>
</dbReference>
<protein>
    <recommendedName>
        <fullName evidence="1">Ig-like domain-containing protein</fullName>
    </recommendedName>
</protein>
<dbReference type="SMART" id="SM00409">
    <property type="entry name" value="IG"/>
    <property type="match status" value="1"/>
</dbReference>
<organism evidence="2 3">
    <name type="scientific">Dreissena polymorpha</name>
    <name type="common">Zebra mussel</name>
    <name type="synonym">Mytilus polymorpha</name>
    <dbReference type="NCBI Taxonomy" id="45954"/>
    <lineage>
        <taxon>Eukaryota</taxon>
        <taxon>Metazoa</taxon>
        <taxon>Spiralia</taxon>
        <taxon>Lophotrochozoa</taxon>
        <taxon>Mollusca</taxon>
        <taxon>Bivalvia</taxon>
        <taxon>Autobranchia</taxon>
        <taxon>Heteroconchia</taxon>
        <taxon>Euheterodonta</taxon>
        <taxon>Imparidentia</taxon>
        <taxon>Neoheterodontei</taxon>
        <taxon>Myida</taxon>
        <taxon>Dreissenoidea</taxon>
        <taxon>Dreissenidae</taxon>
        <taxon>Dreissena</taxon>
    </lineage>
</organism>
<dbReference type="SUPFAM" id="SSF48726">
    <property type="entry name" value="Immunoglobulin"/>
    <property type="match status" value="1"/>
</dbReference>
<gene>
    <name evidence="2" type="ORF">DPMN_085312</name>
</gene>
<evidence type="ECO:0000313" key="2">
    <source>
        <dbReference type="EMBL" id="KAH3697802.1"/>
    </source>
</evidence>
<dbReference type="AlphaFoldDB" id="A0A9D3YG76"/>
<dbReference type="EMBL" id="JAIWYP010000016">
    <property type="protein sequence ID" value="KAH3697802.1"/>
    <property type="molecule type" value="Genomic_DNA"/>
</dbReference>
<dbReference type="SMART" id="SM00408">
    <property type="entry name" value="IGc2"/>
    <property type="match status" value="1"/>
</dbReference>
<comment type="caution">
    <text evidence="2">The sequence shown here is derived from an EMBL/GenBank/DDBJ whole genome shotgun (WGS) entry which is preliminary data.</text>
</comment>
<reference evidence="2" key="1">
    <citation type="journal article" date="2019" name="bioRxiv">
        <title>The Genome of the Zebra Mussel, Dreissena polymorpha: A Resource for Invasive Species Research.</title>
        <authorList>
            <person name="McCartney M.A."/>
            <person name="Auch B."/>
            <person name="Kono T."/>
            <person name="Mallez S."/>
            <person name="Zhang Y."/>
            <person name="Obille A."/>
            <person name="Becker A."/>
            <person name="Abrahante J.E."/>
            <person name="Garbe J."/>
            <person name="Badalamenti J.P."/>
            <person name="Herman A."/>
            <person name="Mangelson H."/>
            <person name="Liachko I."/>
            <person name="Sullivan S."/>
            <person name="Sone E.D."/>
            <person name="Koren S."/>
            <person name="Silverstein K.A.T."/>
            <person name="Beckman K.B."/>
            <person name="Gohl D.M."/>
        </authorList>
    </citation>
    <scope>NUCLEOTIDE SEQUENCE</scope>
    <source>
        <strain evidence="2">Duluth1</strain>
        <tissue evidence="2">Whole animal</tissue>
    </source>
</reference>
<dbReference type="InterPro" id="IPR036179">
    <property type="entry name" value="Ig-like_dom_sf"/>
</dbReference>
<dbReference type="Gene3D" id="2.60.40.10">
    <property type="entry name" value="Immunoglobulins"/>
    <property type="match status" value="1"/>
</dbReference>
<feature type="domain" description="Ig-like" evidence="1">
    <location>
        <begin position="55"/>
        <end position="143"/>
    </location>
</feature>
<dbReference type="InterPro" id="IPR013783">
    <property type="entry name" value="Ig-like_fold"/>
</dbReference>
<name>A0A9D3YG76_DREPO</name>
<keyword evidence="3" id="KW-1185">Reference proteome</keyword>
<accession>A0A9D3YG76</accession>
<dbReference type="InterPro" id="IPR003599">
    <property type="entry name" value="Ig_sub"/>
</dbReference>
<dbReference type="Proteomes" id="UP000828390">
    <property type="component" value="Unassembled WGS sequence"/>
</dbReference>
<proteinExistence type="predicted"/>
<dbReference type="InterPro" id="IPR003598">
    <property type="entry name" value="Ig_sub2"/>
</dbReference>
<dbReference type="InterPro" id="IPR007110">
    <property type="entry name" value="Ig-like_dom"/>
</dbReference>
<dbReference type="PROSITE" id="PS50835">
    <property type="entry name" value="IG_LIKE"/>
    <property type="match status" value="1"/>
</dbReference>
<evidence type="ECO:0000313" key="3">
    <source>
        <dbReference type="Proteomes" id="UP000828390"/>
    </source>
</evidence>
<dbReference type="InterPro" id="IPR013098">
    <property type="entry name" value="Ig_I-set"/>
</dbReference>
<dbReference type="Pfam" id="PF07679">
    <property type="entry name" value="I-set"/>
    <property type="match status" value="1"/>
</dbReference>
<reference evidence="2" key="2">
    <citation type="submission" date="2020-11" db="EMBL/GenBank/DDBJ databases">
        <authorList>
            <person name="McCartney M.A."/>
            <person name="Auch B."/>
            <person name="Kono T."/>
            <person name="Mallez S."/>
            <person name="Becker A."/>
            <person name="Gohl D.M."/>
            <person name="Silverstein K.A.T."/>
            <person name="Koren S."/>
            <person name="Bechman K.B."/>
            <person name="Herman A."/>
            <person name="Abrahante J.E."/>
            <person name="Garbe J."/>
        </authorList>
    </citation>
    <scope>NUCLEOTIDE SEQUENCE</scope>
    <source>
        <strain evidence="2">Duluth1</strain>
        <tissue evidence="2">Whole animal</tissue>
    </source>
</reference>
<sequence>MTHHMQNGSYAICSQSSSSPACTYAQSGQELPILLMRHLATMQDFLFYDSILPVPELIITRPPRNDTVLENTSFLMHCEAAGRPNLRIKWFHNEKEMASTGVNYRIRPTGALRFREVKVSDRGTYRCKVEAGRESLYSDYAVLVVQGTHILSIIIYTLTLIEGQFVNEIDLNE</sequence>